<dbReference type="EMBL" id="CP014796">
    <property type="protein sequence ID" value="APX25347.1"/>
    <property type="molecule type" value="Genomic_DNA"/>
</dbReference>
<dbReference type="KEGG" id="tpro:Ga0080559_TMP4551"/>
<dbReference type="Proteomes" id="UP000186559">
    <property type="component" value="Chromosome"/>
</dbReference>
<organism evidence="2 3">
    <name type="scientific">Salipiger profundus</name>
    <dbReference type="NCBI Taxonomy" id="1229727"/>
    <lineage>
        <taxon>Bacteria</taxon>
        <taxon>Pseudomonadati</taxon>
        <taxon>Pseudomonadota</taxon>
        <taxon>Alphaproteobacteria</taxon>
        <taxon>Rhodobacterales</taxon>
        <taxon>Roseobacteraceae</taxon>
        <taxon>Salipiger</taxon>
    </lineage>
</organism>
<feature type="compositionally biased region" description="Basic residues" evidence="1">
    <location>
        <begin position="32"/>
        <end position="41"/>
    </location>
</feature>
<protein>
    <submittedName>
        <fullName evidence="2">Uncharacterized protein</fullName>
    </submittedName>
</protein>
<accession>A0A1U7DAZ6</accession>
<evidence type="ECO:0000313" key="2">
    <source>
        <dbReference type="EMBL" id="APX25347.1"/>
    </source>
</evidence>
<dbReference type="AlphaFoldDB" id="A0A1U7DAZ6"/>
<feature type="region of interest" description="Disordered" evidence="1">
    <location>
        <begin position="1"/>
        <end position="56"/>
    </location>
</feature>
<feature type="compositionally biased region" description="Basic and acidic residues" evidence="1">
    <location>
        <begin position="14"/>
        <end position="31"/>
    </location>
</feature>
<name>A0A1U7DAZ6_9RHOB</name>
<keyword evidence="3" id="KW-1185">Reference proteome</keyword>
<evidence type="ECO:0000313" key="3">
    <source>
        <dbReference type="Proteomes" id="UP000186559"/>
    </source>
</evidence>
<sequence length="56" mass="5785">MLGGHGRSLGKVGFAEREAGRRGRAGRDAGRRHGSGRKGHGPGRSPRPVQGRGAVT</sequence>
<gene>
    <name evidence="2" type="ORF">Ga0080559_TMP4551</name>
</gene>
<evidence type="ECO:0000256" key="1">
    <source>
        <dbReference type="SAM" id="MobiDB-lite"/>
    </source>
</evidence>
<reference evidence="2 3" key="1">
    <citation type="submission" date="2016-03" db="EMBL/GenBank/DDBJ databases">
        <title>Deep-sea bacteria in the southern Pacific.</title>
        <authorList>
            <person name="Tang K."/>
        </authorList>
    </citation>
    <scope>NUCLEOTIDE SEQUENCE [LARGE SCALE GENOMIC DNA]</scope>
    <source>
        <strain evidence="2 3">JLT2016</strain>
    </source>
</reference>
<proteinExistence type="predicted"/>
<dbReference type="STRING" id="1229727.Ga0080559_TMP4551"/>